<dbReference type="Proteomes" id="UP000006272">
    <property type="component" value="Unassembled WGS sequence"/>
</dbReference>
<organism evidence="8 9">
    <name type="scientific">Solidesulfovibrio magneticus str. Maddingley MBC34</name>
    <dbReference type="NCBI Taxonomy" id="1206767"/>
    <lineage>
        <taxon>Bacteria</taxon>
        <taxon>Pseudomonadati</taxon>
        <taxon>Thermodesulfobacteriota</taxon>
        <taxon>Desulfovibrionia</taxon>
        <taxon>Desulfovibrionales</taxon>
        <taxon>Desulfovibrionaceae</taxon>
        <taxon>Solidesulfovibrio</taxon>
    </lineage>
</organism>
<evidence type="ECO:0000313" key="8">
    <source>
        <dbReference type="EMBL" id="EKO37852.1"/>
    </source>
</evidence>
<dbReference type="Gene3D" id="3.40.50.150">
    <property type="entry name" value="Vaccinia Virus protein VP39"/>
    <property type="match status" value="1"/>
</dbReference>
<feature type="domain" description="SAM-dependent MTase RsmB/NOP-type" evidence="7">
    <location>
        <begin position="222"/>
        <end position="480"/>
    </location>
</feature>
<dbReference type="InterPro" id="IPR006027">
    <property type="entry name" value="NusB_RsmB_TIM44"/>
</dbReference>
<comment type="caution">
    <text evidence="8">The sequence shown here is derived from an EMBL/GenBank/DDBJ whole genome shotgun (WGS) entry which is preliminary data.</text>
</comment>
<feature type="active site" description="Nucleophile" evidence="5">
    <location>
        <position position="432"/>
    </location>
</feature>
<dbReference type="Pfam" id="PF01189">
    <property type="entry name" value="Methyltr_RsmB-F"/>
    <property type="match status" value="1"/>
</dbReference>
<dbReference type="GO" id="GO:0006355">
    <property type="term" value="P:regulation of DNA-templated transcription"/>
    <property type="evidence" value="ECO:0007669"/>
    <property type="project" value="InterPro"/>
</dbReference>
<dbReference type="InterPro" id="IPR035926">
    <property type="entry name" value="NusB-like_sf"/>
</dbReference>
<dbReference type="InterPro" id="IPR029063">
    <property type="entry name" value="SAM-dependent_MTases_sf"/>
</dbReference>
<comment type="similarity">
    <text evidence="5">Belongs to the class I-like SAM-binding methyltransferase superfamily. RsmB/NOP family.</text>
</comment>
<dbReference type="GO" id="GO:0001510">
    <property type="term" value="P:RNA methylation"/>
    <property type="evidence" value="ECO:0007669"/>
    <property type="project" value="InterPro"/>
</dbReference>
<feature type="compositionally biased region" description="Polar residues" evidence="6">
    <location>
        <begin position="24"/>
        <end position="38"/>
    </location>
</feature>
<dbReference type="InterPro" id="IPR001678">
    <property type="entry name" value="MeTrfase_RsmB-F_NOP2_dom"/>
</dbReference>
<dbReference type="InterPro" id="IPR023267">
    <property type="entry name" value="RCMT"/>
</dbReference>
<proteinExistence type="inferred from homology"/>
<evidence type="ECO:0000256" key="1">
    <source>
        <dbReference type="ARBA" id="ARBA00022603"/>
    </source>
</evidence>
<dbReference type="AlphaFoldDB" id="K6FGW2"/>
<evidence type="ECO:0000256" key="4">
    <source>
        <dbReference type="ARBA" id="ARBA00022884"/>
    </source>
</evidence>
<reference evidence="8 9" key="1">
    <citation type="submission" date="2012-07" db="EMBL/GenBank/DDBJ databases">
        <title>Draft genome sequence of Desulfovibrio magneticus str. Maddingley MBC34 obtained from a metagenomic sequence of a methanogenic enrichment isolated from coal-seam formation water in Victoria, Australia.</title>
        <authorList>
            <person name="Greenfield P."/>
            <person name="Hendry P."/>
            <person name="Li D."/>
            <person name="Rosewarne C.P."/>
            <person name="Tran-Dinh N."/>
            <person name="Elbourne L.D.H."/>
            <person name="Paulsen I.T."/>
            <person name="Midgley D.J."/>
        </authorList>
    </citation>
    <scope>NUCLEOTIDE SEQUENCE [LARGE SCALE GENOMIC DNA]</scope>
    <source>
        <strain evidence="9">Maddingley MBC34</strain>
    </source>
</reference>
<feature type="binding site" evidence="5">
    <location>
        <position position="379"/>
    </location>
    <ligand>
        <name>S-adenosyl-L-methionine</name>
        <dbReference type="ChEBI" id="CHEBI:59789"/>
    </ligand>
</feature>
<sequence>MTPPRPPRGPRPPRPHRPSPAAQPGQSSQTDQTAQPGQPTHPGTLPPARRIALTVLGRVLPSPKSPGQDVQAALDVALADSTLDPRDRGLATELVYGYLRLCGRLDYILAQFLKNPTAVPLPVRRILGLAAYEILHCAKVPAYASVDWAVSAVRKAGGKGLSGMANAVLRRVAADPGAFEEPGFYRRDRPSEVVYLSRAFSCPEWIVSLWLGACGPDETRQHLAAQAEPAPLGLRVNSARPEAQALFDALAALPGALYAVFPTIAVPTGTDFAAAGLNLPELLASGALSRQSAAAQDVLYRLDLPEWPEPVFDACAGRGGKTLLIAEAGKRVIAADMHAARLAGLPREAARLGLPPIAAFRASATKMALGAPVGTILLDAPCSGLGVLSRRPDAKWRRQPEDLAGLTRLQGAMLEAAYANLAPGGRLVYVTCTINPAENEKAIDRLGSRHHDLILDVEASAAPDPILGETFYGAVLRKPG</sequence>
<dbReference type="PRINTS" id="PR02008">
    <property type="entry name" value="RCMTFAMILY"/>
</dbReference>
<keyword evidence="4 5" id="KW-0694">RNA-binding</keyword>
<dbReference type="InterPro" id="IPR049560">
    <property type="entry name" value="MeTrfase_RsmB-F_NOP2_cat"/>
</dbReference>
<evidence type="ECO:0000256" key="5">
    <source>
        <dbReference type="PROSITE-ProRule" id="PRU01023"/>
    </source>
</evidence>
<dbReference type="PANTHER" id="PTHR22807">
    <property type="entry name" value="NOP2 YEAST -RELATED NOL1/NOP2/FMU SUN DOMAIN-CONTAINING"/>
    <property type="match status" value="1"/>
</dbReference>
<feature type="region of interest" description="Disordered" evidence="6">
    <location>
        <begin position="1"/>
        <end position="47"/>
    </location>
</feature>
<comment type="caution">
    <text evidence="5">Lacks conserved residue(s) required for the propagation of feature annotation.</text>
</comment>
<keyword evidence="2 5" id="KW-0808">Transferase</keyword>
<dbReference type="PROSITE" id="PS51686">
    <property type="entry name" value="SAM_MT_RSMB_NOP"/>
    <property type="match status" value="1"/>
</dbReference>
<dbReference type="Gene3D" id="1.10.940.10">
    <property type="entry name" value="NusB-like"/>
    <property type="match status" value="1"/>
</dbReference>
<evidence type="ECO:0000256" key="3">
    <source>
        <dbReference type="ARBA" id="ARBA00022691"/>
    </source>
</evidence>
<dbReference type="SUPFAM" id="SSF53335">
    <property type="entry name" value="S-adenosyl-L-methionine-dependent methyltransferases"/>
    <property type="match status" value="1"/>
</dbReference>
<evidence type="ECO:0000256" key="6">
    <source>
        <dbReference type="SAM" id="MobiDB-lite"/>
    </source>
</evidence>
<evidence type="ECO:0000259" key="7">
    <source>
        <dbReference type="PROSITE" id="PS51686"/>
    </source>
</evidence>
<dbReference type="GO" id="GO:0008173">
    <property type="term" value="F:RNA methyltransferase activity"/>
    <property type="evidence" value="ECO:0007669"/>
    <property type="project" value="InterPro"/>
</dbReference>
<dbReference type="PATRIC" id="fig|1206767.3.peg.3391"/>
<dbReference type="CDD" id="cd02440">
    <property type="entry name" value="AdoMet_MTases"/>
    <property type="match status" value="1"/>
</dbReference>
<feature type="compositionally biased region" description="Pro residues" evidence="6">
    <location>
        <begin position="1"/>
        <end position="10"/>
    </location>
</feature>
<dbReference type="GO" id="GO:0003723">
    <property type="term" value="F:RNA binding"/>
    <property type="evidence" value="ECO:0007669"/>
    <property type="project" value="UniProtKB-UniRule"/>
</dbReference>
<feature type="binding site" evidence="5">
    <location>
        <position position="336"/>
    </location>
    <ligand>
        <name>S-adenosyl-L-methionine</name>
        <dbReference type="ChEBI" id="CHEBI:59789"/>
    </ligand>
</feature>
<keyword evidence="1 5" id="KW-0489">Methyltransferase</keyword>
<protein>
    <submittedName>
        <fullName evidence="8">tRNA/rRNA cytosine-C5-methylase</fullName>
    </submittedName>
</protein>
<name>K6FGW2_9BACT</name>
<evidence type="ECO:0000256" key="2">
    <source>
        <dbReference type="ARBA" id="ARBA00022679"/>
    </source>
</evidence>
<dbReference type="SUPFAM" id="SSF48013">
    <property type="entry name" value="NusB-like"/>
    <property type="match status" value="1"/>
</dbReference>
<evidence type="ECO:0000313" key="9">
    <source>
        <dbReference type="Proteomes" id="UP000006272"/>
    </source>
</evidence>
<keyword evidence="3 5" id="KW-0949">S-adenosyl-L-methionine</keyword>
<dbReference type="EMBL" id="ALAO01000334">
    <property type="protein sequence ID" value="EKO37852.1"/>
    <property type="molecule type" value="Genomic_DNA"/>
</dbReference>
<dbReference type="PANTHER" id="PTHR22807:SF53">
    <property type="entry name" value="RIBOSOMAL RNA SMALL SUBUNIT METHYLTRANSFERASE B-RELATED"/>
    <property type="match status" value="1"/>
</dbReference>
<accession>K6FGW2</accession>
<gene>
    <name evidence="8" type="ORF">B193_3466</name>
</gene>
<dbReference type="Pfam" id="PF01029">
    <property type="entry name" value="NusB"/>
    <property type="match status" value="1"/>
</dbReference>